<keyword evidence="2" id="KW-1185">Reference proteome</keyword>
<accession>A0AA87UW82</accession>
<gene>
    <name evidence="1" type="ORF">ABA31_06130</name>
</gene>
<reference evidence="1 2" key="1">
    <citation type="submission" date="2019-07" db="EMBL/GenBank/DDBJ databases">
        <title>Whole genome shotgun sequence of Agrococcus baldri NBRC 103055.</title>
        <authorList>
            <person name="Hosoyama A."/>
            <person name="Uohara A."/>
            <person name="Ohji S."/>
            <person name="Ichikawa N."/>
        </authorList>
    </citation>
    <scope>NUCLEOTIDE SEQUENCE [LARGE SCALE GENOMIC DNA]</scope>
    <source>
        <strain evidence="1 2">NBRC 103055</strain>
    </source>
</reference>
<sequence>MGGMEMRATARQIDAISRRYAEIYGFERDADWLVLKLQEEVGELVQAYLAKTGRQRDKGHTPAEIERRYALELADAVGMLLALAEATGVDIEQAIDDKWLVWDRRVSQRAGEADAPAHD</sequence>
<proteinExistence type="predicted"/>
<comment type="caution">
    <text evidence="1">The sequence shown here is derived from an EMBL/GenBank/DDBJ whole genome shotgun (WGS) entry which is preliminary data.</text>
</comment>
<evidence type="ECO:0000313" key="1">
    <source>
        <dbReference type="EMBL" id="GEK79262.1"/>
    </source>
</evidence>
<evidence type="ECO:0000313" key="2">
    <source>
        <dbReference type="Proteomes" id="UP000321749"/>
    </source>
</evidence>
<dbReference type="AlphaFoldDB" id="A0AA87UW82"/>
<organism evidence="1 2">
    <name type="scientific">Agrococcus baldri</name>
    <dbReference type="NCBI Taxonomy" id="153730"/>
    <lineage>
        <taxon>Bacteria</taxon>
        <taxon>Bacillati</taxon>
        <taxon>Actinomycetota</taxon>
        <taxon>Actinomycetes</taxon>
        <taxon>Micrococcales</taxon>
        <taxon>Microbacteriaceae</taxon>
        <taxon>Agrococcus</taxon>
    </lineage>
</organism>
<evidence type="ECO:0008006" key="3">
    <source>
        <dbReference type="Google" id="ProtNLM"/>
    </source>
</evidence>
<dbReference type="Gene3D" id="1.10.287.1080">
    <property type="entry name" value="MazG-like"/>
    <property type="match status" value="1"/>
</dbReference>
<dbReference type="EMBL" id="BJUU01000002">
    <property type="protein sequence ID" value="GEK79262.1"/>
    <property type="molecule type" value="Genomic_DNA"/>
</dbReference>
<name>A0AA87UW82_9MICO</name>
<dbReference type="Proteomes" id="UP000321749">
    <property type="component" value="Unassembled WGS sequence"/>
</dbReference>
<protein>
    <recommendedName>
        <fullName evidence="3">Pyrophosphatase</fullName>
    </recommendedName>
</protein>
<dbReference type="SUPFAM" id="SSF101386">
    <property type="entry name" value="all-alpha NTP pyrophosphatases"/>
    <property type="match status" value="1"/>
</dbReference>